<dbReference type="PANTHER" id="PTHR37283">
    <property type="entry name" value="PH DOMAIN-CONTAINING PROTEIN YHR131C"/>
    <property type="match status" value="1"/>
</dbReference>
<evidence type="ECO:0000313" key="2">
    <source>
        <dbReference type="EMBL" id="KAK8046448.1"/>
    </source>
</evidence>
<name>A0ABR1TII8_9PEZI</name>
<evidence type="ECO:0000313" key="3">
    <source>
        <dbReference type="Proteomes" id="UP001446871"/>
    </source>
</evidence>
<dbReference type="EMBL" id="JAQQWM010000009">
    <property type="protein sequence ID" value="KAK8046448.1"/>
    <property type="molecule type" value="Genomic_DNA"/>
</dbReference>
<feature type="region of interest" description="Disordered" evidence="1">
    <location>
        <begin position="1"/>
        <end position="45"/>
    </location>
</feature>
<dbReference type="SUPFAM" id="SSF50729">
    <property type="entry name" value="PH domain-like"/>
    <property type="match status" value="1"/>
</dbReference>
<dbReference type="PANTHER" id="PTHR37283:SF1">
    <property type="entry name" value="PH DOMAIN-CONTAINING PROTEIN YHR131C"/>
    <property type="match status" value="1"/>
</dbReference>
<proteinExistence type="predicted"/>
<feature type="compositionally biased region" description="Low complexity" evidence="1">
    <location>
        <begin position="253"/>
        <end position="264"/>
    </location>
</feature>
<protein>
    <submittedName>
        <fullName evidence="2">PH domain-containing protein</fullName>
    </submittedName>
</protein>
<sequence length="389" mass="43120">GKFDLRGGEVMAESSPEDDAVVPDEPPPAYDELGDISSPSSSSLSLSQLPQYSCDIVLDAVFRMKMEIEDTVKRAADRHWRSVFVHLCGTALHVYRVKRDWGWGGRDGGNSGGPGVSCDNPPWLRRAALAKTYTLLHADVGIAADYAKYVLIYVRRYVIRVRAETDQFLLSCVELPNFVRWLDALFAAINVAPVIDEREFPEDQSLPRVTRPSDSSRPPRPAPVVHHSAMTPRYPRPSSPTQPVHSHLTPEDAASPSNSPLSLSQIPADQLTVRHRHHQNPPSSPTPFSHPVTGAAGGGNSSSSKWRPRHEWTTTHDMIYAKLCYSLLLFRSPRKSDYVVVQGHKWCVDWTTGRMVRVLPPSYFDDGGEAAGGGGGPPFRVWTAENRRI</sequence>
<feature type="compositionally biased region" description="Low complexity" evidence="1">
    <location>
        <begin position="207"/>
        <end position="216"/>
    </location>
</feature>
<accession>A0ABR1TII8</accession>
<dbReference type="Gene3D" id="2.30.29.30">
    <property type="entry name" value="Pleckstrin-homology domain (PH domain)/Phosphotyrosine-binding domain (PTB)"/>
    <property type="match status" value="1"/>
</dbReference>
<comment type="caution">
    <text evidence="2">The sequence shown here is derived from an EMBL/GenBank/DDBJ whole genome shotgun (WGS) entry which is preliminary data.</text>
</comment>
<feature type="non-terminal residue" evidence="2">
    <location>
        <position position="1"/>
    </location>
</feature>
<dbReference type="InterPro" id="IPR011993">
    <property type="entry name" value="PH-like_dom_sf"/>
</dbReference>
<reference evidence="2 3" key="1">
    <citation type="submission" date="2023-01" db="EMBL/GenBank/DDBJ databases">
        <title>Analysis of 21 Apiospora genomes using comparative genomics revels a genus with tremendous synthesis potential of carbohydrate active enzymes and secondary metabolites.</title>
        <authorList>
            <person name="Sorensen T."/>
        </authorList>
    </citation>
    <scope>NUCLEOTIDE SEQUENCE [LARGE SCALE GENOMIC DNA]</scope>
    <source>
        <strain evidence="2 3">CBS 83171</strain>
    </source>
</reference>
<gene>
    <name evidence="2" type="ORF">PG996_014512</name>
</gene>
<evidence type="ECO:0000256" key="1">
    <source>
        <dbReference type="SAM" id="MobiDB-lite"/>
    </source>
</evidence>
<dbReference type="Proteomes" id="UP001446871">
    <property type="component" value="Unassembled WGS sequence"/>
</dbReference>
<organism evidence="2 3">
    <name type="scientific">Apiospora saccharicola</name>
    <dbReference type="NCBI Taxonomy" id="335842"/>
    <lineage>
        <taxon>Eukaryota</taxon>
        <taxon>Fungi</taxon>
        <taxon>Dikarya</taxon>
        <taxon>Ascomycota</taxon>
        <taxon>Pezizomycotina</taxon>
        <taxon>Sordariomycetes</taxon>
        <taxon>Xylariomycetidae</taxon>
        <taxon>Amphisphaeriales</taxon>
        <taxon>Apiosporaceae</taxon>
        <taxon>Apiospora</taxon>
    </lineage>
</organism>
<keyword evidence="3" id="KW-1185">Reference proteome</keyword>
<feature type="region of interest" description="Disordered" evidence="1">
    <location>
        <begin position="203"/>
        <end position="308"/>
    </location>
</feature>